<comment type="caution">
    <text evidence="1">The sequence shown here is derived from an EMBL/GenBank/DDBJ whole genome shotgun (WGS) entry which is preliminary data.</text>
</comment>
<protein>
    <submittedName>
        <fullName evidence="1">Uncharacterized protein</fullName>
    </submittedName>
</protein>
<gene>
    <name evidence="1" type="ORF">PROFUN_01743</name>
</gene>
<dbReference type="EMBL" id="MDYQ01000353">
    <property type="protein sequence ID" value="PRP76027.1"/>
    <property type="molecule type" value="Genomic_DNA"/>
</dbReference>
<reference evidence="1 2" key="1">
    <citation type="journal article" date="2018" name="Genome Biol. Evol.">
        <title>Multiple Roots of Fruiting Body Formation in Amoebozoa.</title>
        <authorList>
            <person name="Hillmann F."/>
            <person name="Forbes G."/>
            <person name="Novohradska S."/>
            <person name="Ferling I."/>
            <person name="Riege K."/>
            <person name="Groth M."/>
            <person name="Westermann M."/>
            <person name="Marz M."/>
            <person name="Spaller T."/>
            <person name="Winckler T."/>
            <person name="Schaap P."/>
            <person name="Glockner G."/>
        </authorList>
    </citation>
    <scope>NUCLEOTIDE SEQUENCE [LARGE SCALE GENOMIC DNA]</scope>
    <source>
        <strain evidence="1 2">Jena</strain>
    </source>
</reference>
<keyword evidence="2" id="KW-1185">Reference proteome</keyword>
<sequence>MLAAQQRRKNAEKRLPAQTRLTFSFSVNPLLRGIMDKRVYLNGSLHAASLLIRFQNRPPQWMKFRLNVRKALKNSPTHDGPNGRLSSAFWSLLAERNLQRMDRPNDALYPQGAKAGVRGTGRINHKHTAMTLKRARSTDEPHVPSWMHLHRKLSLSMESKQVPLADPNFAKSPLELAMMGGGTFLDMRCGVEFGEQKRLRDHEALWTIMENLYL</sequence>
<proteinExistence type="predicted"/>
<dbReference type="AlphaFoldDB" id="A0A2P6MWF5"/>
<organism evidence="1 2">
    <name type="scientific">Planoprotostelium fungivorum</name>
    <dbReference type="NCBI Taxonomy" id="1890364"/>
    <lineage>
        <taxon>Eukaryota</taxon>
        <taxon>Amoebozoa</taxon>
        <taxon>Evosea</taxon>
        <taxon>Variosea</taxon>
        <taxon>Cavosteliida</taxon>
        <taxon>Cavosteliaceae</taxon>
        <taxon>Planoprotostelium</taxon>
    </lineage>
</organism>
<evidence type="ECO:0000313" key="2">
    <source>
        <dbReference type="Proteomes" id="UP000241769"/>
    </source>
</evidence>
<dbReference type="InParanoid" id="A0A2P6MWF5"/>
<dbReference type="Proteomes" id="UP000241769">
    <property type="component" value="Unassembled WGS sequence"/>
</dbReference>
<name>A0A2P6MWF5_9EUKA</name>
<evidence type="ECO:0000313" key="1">
    <source>
        <dbReference type="EMBL" id="PRP76027.1"/>
    </source>
</evidence>
<accession>A0A2P6MWF5</accession>